<dbReference type="PATRIC" id="fig|1197325.3.peg.89"/>
<evidence type="ECO:0000259" key="3">
    <source>
        <dbReference type="Pfam" id="PF01926"/>
    </source>
</evidence>
<dbReference type="RefSeq" id="WP_014849597.1">
    <property type="nucleotide sequence ID" value="NC_018149.1"/>
</dbReference>
<dbReference type="GO" id="GO:0003924">
    <property type="term" value="F:GTPase activity"/>
    <property type="evidence" value="ECO:0007669"/>
    <property type="project" value="TreeGrafter"/>
</dbReference>
<protein>
    <submittedName>
        <fullName evidence="4">GTPase YlqF</fullName>
    </submittedName>
</protein>
<dbReference type="GO" id="GO:0006412">
    <property type="term" value="P:translation"/>
    <property type="evidence" value="ECO:0007669"/>
    <property type="project" value="TreeGrafter"/>
</dbReference>
<dbReference type="AlphaFoldDB" id="I6ZE92"/>
<accession>I6ZE92</accession>
<dbReference type="Proteomes" id="UP000009005">
    <property type="component" value="Chromosome"/>
</dbReference>
<dbReference type="SUPFAM" id="SSF52540">
    <property type="entry name" value="P-loop containing nucleoside triphosphate hydrolases"/>
    <property type="match status" value="1"/>
</dbReference>
<dbReference type="EMBL" id="CP003703">
    <property type="protein sequence ID" value="AFN64887.1"/>
    <property type="molecule type" value="Genomic_DNA"/>
</dbReference>
<name>I6ZE92_MYCWM</name>
<proteinExistence type="predicted"/>
<keyword evidence="2" id="KW-0342">GTP-binding</keyword>
<keyword evidence="1" id="KW-0547">Nucleotide-binding</keyword>
<dbReference type="HOGENOM" id="CLU_1119221_0_0_14"/>
<dbReference type="Pfam" id="PF01926">
    <property type="entry name" value="MMR_HSR1"/>
    <property type="match status" value="1"/>
</dbReference>
<evidence type="ECO:0000256" key="1">
    <source>
        <dbReference type="ARBA" id="ARBA00022741"/>
    </source>
</evidence>
<evidence type="ECO:0000313" key="5">
    <source>
        <dbReference type="Proteomes" id="UP000009005"/>
    </source>
</evidence>
<keyword evidence="5" id="KW-1185">Reference proteome</keyword>
<dbReference type="PANTHER" id="PTHR45782">
    <property type="entry name" value="MITOCHONDRIAL RIBOSOME-ASSOCIATED GTPASE 1"/>
    <property type="match status" value="1"/>
</dbReference>
<evidence type="ECO:0000313" key="4">
    <source>
        <dbReference type="EMBL" id="AFN64887.1"/>
    </source>
</evidence>
<dbReference type="InterPro" id="IPR006073">
    <property type="entry name" value="GTP-bd"/>
</dbReference>
<dbReference type="Gene3D" id="3.40.50.300">
    <property type="entry name" value="P-loop containing nucleotide triphosphate hydrolases"/>
    <property type="match status" value="1"/>
</dbReference>
<dbReference type="KEGG" id="mwe:WEN_00400"/>
<sequence>MQLTNKATKYLPLYLHKSFKHISNLMPYISLILLVVDGRVPQLKELYIKEIKRKWANKEILVIFSKQDLLPYPKPEHSFDLRKPSSKRAILRLINSKLKSLTLSTKESTNSLIIMGGANSGKSSLINLLIGRKKVKKSPEAGTTRGITRHKIPATPLLIYDSPGLFPTNLNKELRILFRLLNFLPATEGGQEVIGEWAYNYLIGSHPDKLQKLLPNSLENLSYHSFLKALAQRYRLLEKRGELSLELAEQKFLQLIRNGTIGNLYWLMPPPLGNEFQRETSK</sequence>
<feature type="domain" description="G" evidence="3">
    <location>
        <begin position="113"/>
        <end position="167"/>
    </location>
</feature>
<dbReference type="GO" id="GO:0005525">
    <property type="term" value="F:GTP binding"/>
    <property type="evidence" value="ECO:0007669"/>
    <property type="project" value="UniProtKB-KW"/>
</dbReference>
<reference evidence="4 5" key="1">
    <citation type="journal article" date="2012" name="J. Bacteriol.">
        <title>Complete genome sequence of Mycoplasma wenyonii strain Massachusetts.</title>
        <authorList>
            <person name="Dos Santos A.P."/>
            <person name="Guimaraes A.M."/>
            <person name="do Nascimento N.C."/>
            <person name="Sanmiguel P.J."/>
            <person name="Messick J.B."/>
        </authorList>
    </citation>
    <scope>NUCLEOTIDE SEQUENCE [LARGE SCALE GENOMIC DNA]</scope>
    <source>
        <strain evidence="4 5">Massachusetts</strain>
    </source>
</reference>
<organism evidence="4 5">
    <name type="scientific">Mycoplasma wenyonii (strain Massachusetts)</name>
    <name type="common">Eperythrozoon wenyonii</name>
    <dbReference type="NCBI Taxonomy" id="1197325"/>
    <lineage>
        <taxon>Bacteria</taxon>
        <taxon>Bacillati</taxon>
        <taxon>Mycoplasmatota</taxon>
        <taxon>Mollicutes</taxon>
        <taxon>Mycoplasmataceae</taxon>
        <taxon>Mycoplasma</taxon>
    </lineage>
</organism>
<gene>
    <name evidence="4" type="primary">rbgA</name>
    <name evidence="4" type="ordered locus">WEN_00400</name>
</gene>
<dbReference type="PANTHER" id="PTHR45782:SF4">
    <property type="entry name" value="MITOCHONDRIAL RIBOSOME-ASSOCIATED GTPASE 1"/>
    <property type="match status" value="1"/>
</dbReference>
<dbReference type="STRING" id="1197325.WEN_00400"/>
<dbReference type="InterPro" id="IPR027417">
    <property type="entry name" value="P-loop_NTPase"/>
</dbReference>
<evidence type="ECO:0000256" key="2">
    <source>
        <dbReference type="ARBA" id="ARBA00023134"/>
    </source>
</evidence>